<accession>A0A3S4J2Q8</accession>
<dbReference type="Proteomes" id="UP000274122">
    <property type="component" value="Chromosome"/>
</dbReference>
<sequence length="61" mass="7092">MFSHQFNPDFMAADTAAYSKFRKSIEEGRQSVLDRKSFPSPDNNRHIDAFLSEQRKIRSGK</sequence>
<keyword evidence="2" id="KW-1185">Reference proteome</keyword>
<organism evidence="1 2">
    <name type="scientific">Cedecea lapagei</name>
    <dbReference type="NCBI Taxonomy" id="158823"/>
    <lineage>
        <taxon>Bacteria</taxon>
        <taxon>Pseudomonadati</taxon>
        <taxon>Pseudomonadota</taxon>
        <taxon>Gammaproteobacteria</taxon>
        <taxon>Enterobacterales</taxon>
        <taxon>Enterobacteriaceae</taxon>
        <taxon>Cedecea</taxon>
    </lineage>
</organism>
<protein>
    <submittedName>
        <fullName evidence="1">Uncharacterized protein</fullName>
    </submittedName>
</protein>
<proteinExistence type="predicted"/>
<evidence type="ECO:0000313" key="1">
    <source>
        <dbReference type="EMBL" id="VEB97384.1"/>
    </source>
</evidence>
<dbReference type="AlphaFoldDB" id="A0A3S4J2Q8"/>
<dbReference type="RefSeq" id="WP_126356162.1">
    <property type="nucleotide sequence ID" value="NZ_LR134201.1"/>
</dbReference>
<dbReference type="KEGG" id="clap:NCTC11466_02125"/>
<dbReference type="OrthoDB" id="6626447at2"/>
<dbReference type="EMBL" id="LR134201">
    <property type="protein sequence ID" value="VEB97384.1"/>
    <property type="molecule type" value="Genomic_DNA"/>
</dbReference>
<reference evidence="1 2" key="1">
    <citation type="submission" date="2018-12" db="EMBL/GenBank/DDBJ databases">
        <authorList>
            <consortium name="Pathogen Informatics"/>
        </authorList>
    </citation>
    <scope>NUCLEOTIDE SEQUENCE [LARGE SCALE GENOMIC DNA]</scope>
    <source>
        <strain evidence="1 2">NCTC11466</strain>
    </source>
</reference>
<evidence type="ECO:0000313" key="2">
    <source>
        <dbReference type="Proteomes" id="UP000274122"/>
    </source>
</evidence>
<gene>
    <name evidence="1" type="ORF">NCTC11466_02125</name>
</gene>
<name>A0A3S4J2Q8_9ENTR</name>